<dbReference type="InterPro" id="IPR032675">
    <property type="entry name" value="LRR_dom_sf"/>
</dbReference>
<dbReference type="InterPro" id="IPR036770">
    <property type="entry name" value="Ankyrin_rpt-contain_sf"/>
</dbReference>
<dbReference type="AlphaFoldDB" id="A0A250XQM8"/>
<dbReference type="SUPFAM" id="SSF52047">
    <property type="entry name" value="RNI-like"/>
    <property type="match status" value="1"/>
</dbReference>
<evidence type="ECO:0000256" key="2">
    <source>
        <dbReference type="ARBA" id="ARBA00022737"/>
    </source>
</evidence>
<evidence type="ECO:0000256" key="4">
    <source>
        <dbReference type="PROSITE-ProRule" id="PRU00023"/>
    </source>
</evidence>
<dbReference type="Gene3D" id="1.25.40.20">
    <property type="entry name" value="Ankyrin repeat-containing domain"/>
    <property type="match status" value="2"/>
</dbReference>
<name>A0A250XQM8_9CHLO</name>
<dbReference type="Pfam" id="PF12796">
    <property type="entry name" value="Ank_2"/>
    <property type="match status" value="2"/>
</dbReference>
<accession>A0A250XQM8</accession>
<feature type="repeat" description="ANK" evidence="4">
    <location>
        <begin position="485"/>
        <end position="506"/>
    </location>
</feature>
<dbReference type="PANTHER" id="PTHR24198:SF165">
    <property type="entry name" value="ANKYRIN REPEAT-CONTAINING PROTEIN-RELATED"/>
    <property type="match status" value="1"/>
</dbReference>
<keyword evidence="6" id="KW-1185">Reference proteome</keyword>
<feature type="repeat" description="ANK" evidence="4">
    <location>
        <begin position="452"/>
        <end position="484"/>
    </location>
</feature>
<dbReference type="Proteomes" id="UP000232323">
    <property type="component" value="Unassembled WGS sequence"/>
</dbReference>
<reference evidence="5 6" key="1">
    <citation type="submission" date="2017-08" db="EMBL/GenBank/DDBJ databases">
        <title>Acidophilic green algal genome provides insights into adaptation to an acidic environment.</title>
        <authorList>
            <person name="Hirooka S."/>
            <person name="Hirose Y."/>
            <person name="Kanesaki Y."/>
            <person name="Higuchi S."/>
            <person name="Fujiwara T."/>
            <person name="Onuma R."/>
            <person name="Era A."/>
            <person name="Ohbayashi R."/>
            <person name="Uzuka A."/>
            <person name="Nozaki H."/>
            <person name="Yoshikawa H."/>
            <person name="Miyagishima S.Y."/>
        </authorList>
    </citation>
    <scope>NUCLEOTIDE SEQUENCE [LARGE SCALE GENOMIC DNA]</scope>
    <source>
        <strain evidence="5 6">NIES-2499</strain>
    </source>
</reference>
<protein>
    <submittedName>
        <fullName evidence="5">Uncharacterized protein</fullName>
    </submittedName>
</protein>
<feature type="repeat" description="ANK" evidence="4">
    <location>
        <begin position="562"/>
        <end position="586"/>
    </location>
</feature>
<evidence type="ECO:0000256" key="1">
    <source>
        <dbReference type="ARBA" id="ARBA00004430"/>
    </source>
</evidence>
<keyword evidence="2" id="KW-0677">Repeat</keyword>
<keyword evidence="3 4" id="KW-0040">ANK repeat</keyword>
<dbReference type="OrthoDB" id="7729168at2759"/>
<evidence type="ECO:0000256" key="3">
    <source>
        <dbReference type="ARBA" id="ARBA00023043"/>
    </source>
</evidence>
<organism evidence="5 6">
    <name type="scientific">Chlamydomonas eustigma</name>
    <dbReference type="NCBI Taxonomy" id="1157962"/>
    <lineage>
        <taxon>Eukaryota</taxon>
        <taxon>Viridiplantae</taxon>
        <taxon>Chlorophyta</taxon>
        <taxon>core chlorophytes</taxon>
        <taxon>Chlorophyceae</taxon>
        <taxon>CS clade</taxon>
        <taxon>Chlamydomonadales</taxon>
        <taxon>Chlamydomonadaceae</taxon>
        <taxon>Chlamydomonas</taxon>
    </lineage>
</organism>
<comment type="caution">
    <text evidence="5">The sequence shown here is derived from an EMBL/GenBank/DDBJ whole genome shotgun (WGS) entry which is preliminary data.</text>
</comment>
<comment type="subcellular location">
    <subcellularLocation>
        <location evidence="1">Cytoplasm</location>
        <location evidence="1">Cytoskeleton</location>
        <location evidence="1">Cilium axoneme</location>
    </subcellularLocation>
</comment>
<evidence type="ECO:0000313" key="6">
    <source>
        <dbReference type="Proteomes" id="UP000232323"/>
    </source>
</evidence>
<dbReference type="STRING" id="1157962.A0A250XQM8"/>
<dbReference type="PANTHER" id="PTHR24198">
    <property type="entry name" value="ANKYRIN REPEAT AND PROTEIN KINASE DOMAIN-CONTAINING PROTEIN"/>
    <property type="match status" value="1"/>
</dbReference>
<feature type="repeat" description="ANK" evidence="4">
    <location>
        <begin position="419"/>
        <end position="451"/>
    </location>
</feature>
<dbReference type="PROSITE" id="PS50297">
    <property type="entry name" value="ANK_REP_REGION"/>
    <property type="match status" value="4"/>
</dbReference>
<sequence>MSTLRVTAPPYVPLSSRCSELPSQSSVPIILNVPLEVISIVFSKLESCDDSLSCGLVCKSLLSEMASAPLSLNLSAKASHLSSPEMSTYISNLARSLEKYFPGLAHLDLSGTSVEDSDVLNVTLNMKKLKVLNLSGCKKLSSKLCEALITVVKLPCLQTLNLQRCFQLNKASLQTILSQCASNPFSLNCVFFSHLDFSSKATDIKPGLSLPSVNCSNINVLALHNCTLLSQTELVSLTKACPRLSYLFLGGSSFSLKQQLGPDQKTMVAWTDIEAASTDDSICIGIPWSRVKNVVDTCPALMLSKLSMSAKEHISDIATLLAGTALLLPQLKALELSFLPLPTVAAVTHTLWSFKEGQGGHTSCPEVWDLTQEAGVLSALKAMNLSSQGVDCHITQASHTACPPLVMALKCAANCSSSARATPLHNAAFSASCEVVSGLIRLGAGLDARDVGGATALFLAAEAGRITAVHVLLDAGADATMANATGESPLYIACLKGHLEVVRALLGGLAKQGVQWHKLRYCDGWTPLMAAVVANHCDVVSLLLSDVDSAVAVELMCAANRYGQSVLHIAARKGSQVLLRLLLDAGGFSALRIADCAGDTPMDVAVKHSHRAAVNEFLRISAYS</sequence>
<dbReference type="SUPFAM" id="SSF48403">
    <property type="entry name" value="Ankyrin repeat"/>
    <property type="match status" value="1"/>
</dbReference>
<dbReference type="GO" id="GO:0005930">
    <property type="term" value="C:axoneme"/>
    <property type="evidence" value="ECO:0007669"/>
    <property type="project" value="UniProtKB-SubCell"/>
</dbReference>
<proteinExistence type="predicted"/>
<gene>
    <name evidence="5" type="ORF">CEUSTIGMA_g12773.t1</name>
</gene>
<dbReference type="EMBL" id="BEGY01000164">
    <property type="protein sequence ID" value="GAX85356.1"/>
    <property type="molecule type" value="Genomic_DNA"/>
</dbReference>
<evidence type="ECO:0000313" key="5">
    <source>
        <dbReference type="EMBL" id="GAX85356.1"/>
    </source>
</evidence>
<dbReference type="SMART" id="SM00248">
    <property type="entry name" value="ANK"/>
    <property type="match status" value="6"/>
</dbReference>
<dbReference type="Gene3D" id="3.80.10.10">
    <property type="entry name" value="Ribonuclease Inhibitor"/>
    <property type="match status" value="1"/>
</dbReference>
<dbReference type="InterPro" id="IPR002110">
    <property type="entry name" value="Ankyrin_rpt"/>
</dbReference>
<dbReference type="PROSITE" id="PS50088">
    <property type="entry name" value="ANK_REPEAT"/>
    <property type="match status" value="4"/>
</dbReference>